<dbReference type="EMBL" id="BCSX01000007">
    <property type="protein sequence ID" value="GAS86704.1"/>
    <property type="molecule type" value="Genomic_DNA"/>
</dbReference>
<gene>
    <name evidence="1" type="ORF">RMCB_0800</name>
</gene>
<dbReference type="AlphaFoldDB" id="A0A124DZ97"/>
<proteinExistence type="predicted"/>
<dbReference type="STRING" id="146020.RMCB_0800"/>
<keyword evidence="1" id="KW-0812">Transmembrane</keyword>
<sequence length="104" mass="11170">MQRRPAGPARSARIALAAPRLTPGLLRTFGSDRGVDFGDGFAKAEGARRFPSVTACWYAVFAGNVTFLAIGGTPGGGAKWSAWRRVSEWVSPTEGTRLRLFEVT</sequence>
<name>A0A124DZ97_9MYCO</name>
<reference evidence="2" key="2">
    <citation type="submission" date="2016-02" db="EMBL/GenBank/DDBJ databases">
        <title>Draft genome sequence of five rapidly growing Mycobacterium species.</title>
        <authorList>
            <person name="Katahira K."/>
            <person name="Gotou Y."/>
            <person name="Iida K."/>
            <person name="Ogura Y."/>
            <person name="Hayashi T."/>
        </authorList>
    </citation>
    <scope>NUCLEOTIDE SEQUENCE [LARGE SCALE GENOMIC DNA]</scope>
    <source>
        <strain evidence="2">JCM15654</strain>
    </source>
</reference>
<dbReference type="Proteomes" id="UP000069620">
    <property type="component" value="Unassembled WGS sequence"/>
</dbReference>
<protein>
    <submittedName>
        <fullName evidence="1">ABC transporter transmembrane region</fullName>
    </submittedName>
</protein>
<evidence type="ECO:0000313" key="1">
    <source>
        <dbReference type="EMBL" id="GAS86704.1"/>
    </source>
</evidence>
<accession>A0A124DZ97</accession>
<organism evidence="1 2">
    <name type="scientific">Mycolicibacterium brisbanense</name>
    <dbReference type="NCBI Taxonomy" id="146020"/>
    <lineage>
        <taxon>Bacteria</taxon>
        <taxon>Bacillati</taxon>
        <taxon>Actinomycetota</taxon>
        <taxon>Actinomycetes</taxon>
        <taxon>Mycobacteriales</taxon>
        <taxon>Mycobacteriaceae</taxon>
        <taxon>Mycolicibacterium</taxon>
    </lineage>
</organism>
<evidence type="ECO:0000313" key="2">
    <source>
        <dbReference type="Proteomes" id="UP000069620"/>
    </source>
</evidence>
<reference evidence="2" key="1">
    <citation type="journal article" date="2016" name="Genome Announc.">
        <title>Draft Genome Sequences of Five Rapidly Growing Mycobacterium Species, M. thermoresistibile, M. fortuitum subsp. acetamidolyticum, M. canariasense, M. brisbanense, and M. novocastrense.</title>
        <authorList>
            <person name="Katahira K."/>
            <person name="Ogura Y."/>
            <person name="Gotoh Y."/>
            <person name="Hayashi T."/>
        </authorList>
    </citation>
    <scope>NUCLEOTIDE SEQUENCE [LARGE SCALE GENOMIC DNA]</scope>
    <source>
        <strain evidence="2">JCM15654</strain>
    </source>
</reference>
<keyword evidence="1" id="KW-0472">Membrane</keyword>
<comment type="caution">
    <text evidence="1">The sequence shown here is derived from an EMBL/GenBank/DDBJ whole genome shotgun (WGS) entry which is preliminary data.</text>
</comment>
<keyword evidence="2" id="KW-1185">Reference proteome</keyword>